<reference evidence="1" key="1">
    <citation type="journal article" date="2021" name="Proc. Natl. Acad. Sci. U.S.A.">
        <title>A Catalog of Tens of Thousands of Viruses from Human Metagenomes Reveals Hidden Associations with Chronic Diseases.</title>
        <authorList>
            <person name="Tisza M.J."/>
            <person name="Buck C.B."/>
        </authorList>
    </citation>
    <scope>NUCLEOTIDE SEQUENCE</scope>
    <source>
        <strain evidence="1">Ctss15</strain>
    </source>
</reference>
<name>A0A8S5TRA3_9CAUD</name>
<evidence type="ECO:0000313" key="1">
    <source>
        <dbReference type="EMBL" id="DAF84725.1"/>
    </source>
</evidence>
<dbReference type="EMBL" id="BK015908">
    <property type="protein sequence ID" value="DAF84725.1"/>
    <property type="molecule type" value="Genomic_DNA"/>
</dbReference>
<accession>A0A8S5TRA3</accession>
<protein>
    <submittedName>
        <fullName evidence="1">NUAM protein</fullName>
    </submittedName>
</protein>
<proteinExistence type="predicted"/>
<sequence>MHRHNPGRKSALYSRQYPCRTFPAILKAAS</sequence>
<organism evidence="1">
    <name type="scientific">Siphoviridae sp. ctss15</name>
    <dbReference type="NCBI Taxonomy" id="2825699"/>
    <lineage>
        <taxon>Viruses</taxon>
        <taxon>Duplodnaviria</taxon>
        <taxon>Heunggongvirae</taxon>
        <taxon>Uroviricota</taxon>
        <taxon>Caudoviricetes</taxon>
    </lineage>
</organism>